<accession>A0A369JS56</accession>
<dbReference type="GO" id="GO:0004519">
    <property type="term" value="F:endonuclease activity"/>
    <property type="evidence" value="ECO:0007669"/>
    <property type="project" value="UniProtKB-KW"/>
</dbReference>
<keyword evidence="5" id="KW-0479">Metal-binding</keyword>
<proteinExistence type="predicted"/>
<feature type="compositionally biased region" description="Pro residues" evidence="16">
    <location>
        <begin position="75"/>
        <end position="95"/>
    </location>
</feature>
<dbReference type="GO" id="GO:0006310">
    <property type="term" value="P:DNA recombination"/>
    <property type="evidence" value="ECO:0007669"/>
    <property type="project" value="UniProtKB-KW"/>
</dbReference>
<evidence type="ECO:0000256" key="3">
    <source>
        <dbReference type="ARBA" id="ARBA00022695"/>
    </source>
</evidence>
<dbReference type="EMBL" id="LUEZ02000047">
    <property type="protein sequence ID" value="RDB23205.1"/>
    <property type="molecule type" value="Genomic_DNA"/>
</dbReference>
<evidence type="ECO:0000313" key="20">
    <source>
        <dbReference type="EMBL" id="RDB23205.1"/>
    </source>
</evidence>
<dbReference type="InterPro" id="IPR001584">
    <property type="entry name" value="Integrase_cat-core"/>
</dbReference>
<dbReference type="InterPro" id="IPR043128">
    <property type="entry name" value="Rev_trsase/Diguanyl_cyclase"/>
</dbReference>
<dbReference type="InterPro" id="IPR012337">
    <property type="entry name" value="RNaseH-like_sf"/>
</dbReference>
<feature type="region of interest" description="Disordered" evidence="16">
    <location>
        <begin position="337"/>
        <end position="362"/>
    </location>
</feature>
<feature type="domain" description="Chromo" evidence="17">
    <location>
        <begin position="1609"/>
        <end position="1666"/>
    </location>
</feature>
<dbReference type="InterPro" id="IPR056924">
    <property type="entry name" value="SH3_Tf2-1"/>
</dbReference>
<dbReference type="InterPro" id="IPR043502">
    <property type="entry name" value="DNA/RNA_pol_sf"/>
</dbReference>
<dbReference type="OrthoDB" id="2369050at2759"/>
<dbReference type="SUPFAM" id="SSF56672">
    <property type="entry name" value="DNA/RNA polymerases"/>
    <property type="match status" value="1"/>
</dbReference>
<dbReference type="InterPro" id="IPR036397">
    <property type="entry name" value="RNaseH_sf"/>
</dbReference>
<dbReference type="InterPro" id="IPR000953">
    <property type="entry name" value="Chromo/chromo_shadow_dom"/>
</dbReference>
<keyword evidence="15" id="KW-0233">DNA recombination</keyword>
<dbReference type="InterPro" id="IPR050951">
    <property type="entry name" value="Retrovirus_Pol_polyprotein"/>
</dbReference>
<evidence type="ECO:0000259" key="19">
    <source>
        <dbReference type="PROSITE" id="PS50994"/>
    </source>
</evidence>
<feature type="region of interest" description="Disordered" evidence="16">
    <location>
        <begin position="436"/>
        <end position="456"/>
    </location>
</feature>
<dbReference type="InterPro" id="IPR000477">
    <property type="entry name" value="RT_dom"/>
</dbReference>
<evidence type="ECO:0000256" key="8">
    <source>
        <dbReference type="ARBA" id="ARBA00022801"/>
    </source>
</evidence>
<dbReference type="GO" id="GO:0003723">
    <property type="term" value="F:RNA binding"/>
    <property type="evidence" value="ECO:0007669"/>
    <property type="project" value="UniProtKB-KW"/>
</dbReference>
<dbReference type="PANTHER" id="PTHR37984:SF5">
    <property type="entry name" value="PROTEIN NYNRIN-LIKE"/>
    <property type="match status" value="1"/>
</dbReference>
<organism evidence="20 21">
    <name type="scientific">Hypsizygus marmoreus</name>
    <name type="common">White beech mushroom</name>
    <name type="synonym">Agaricus marmoreus</name>
    <dbReference type="NCBI Taxonomy" id="39966"/>
    <lineage>
        <taxon>Eukaryota</taxon>
        <taxon>Fungi</taxon>
        <taxon>Dikarya</taxon>
        <taxon>Basidiomycota</taxon>
        <taxon>Agaricomycotina</taxon>
        <taxon>Agaricomycetes</taxon>
        <taxon>Agaricomycetidae</taxon>
        <taxon>Agaricales</taxon>
        <taxon>Tricholomatineae</taxon>
        <taxon>Lyophyllaceae</taxon>
        <taxon>Hypsizygus</taxon>
    </lineage>
</organism>
<dbReference type="STRING" id="39966.A0A369JS56"/>
<dbReference type="GO" id="GO:0005634">
    <property type="term" value="C:nucleus"/>
    <property type="evidence" value="ECO:0007669"/>
    <property type="project" value="UniProtKB-ARBA"/>
</dbReference>
<keyword evidence="2" id="KW-0808">Transferase</keyword>
<feature type="compositionally biased region" description="Polar residues" evidence="16">
    <location>
        <begin position="15"/>
        <end position="24"/>
    </location>
</feature>
<keyword evidence="1" id="KW-0645">Protease</keyword>
<evidence type="ECO:0000259" key="18">
    <source>
        <dbReference type="PROSITE" id="PS50878"/>
    </source>
</evidence>
<dbReference type="GO" id="GO:0046872">
    <property type="term" value="F:metal ion binding"/>
    <property type="evidence" value="ECO:0007669"/>
    <property type="project" value="UniProtKB-KW"/>
</dbReference>
<dbReference type="Proteomes" id="UP000076154">
    <property type="component" value="Unassembled WGS sequence"/>
</dbReference>
<dbReference type="GO" id="GO:0003887">
    <property type="term" value="F:DNA-directed DNA polymerase activity"/>
    <property type="evidence" value="ECO:0007669"/>
    <property type="project" value="UniProtKB-KW"/>
</dbReference>
<evidence type="ECO:0000256" key="1">
    <source>
        <dbReference type="ARBA" id="ARBA00022670"/>
    </source>
</evidence>
<dbReference type="InterPro" id="IPR041588">
    <property type="entry name" value="Integrase_H2C2"/>
</dbReference>
<evidence type="ECO:0000256" key="16">
    <source>
        <dbReference type="SAM" id="MobiDB-lite"/>
    </source>
</evidence>
<feature type="compositionally biased region" description="Low complexity" evidence="16">
    <location>
        <begin position="96"/>
        <end position="108"/>
    </location>
</feature>
<evidence type="ECO:0000256" key="10">
    <source>
        <dbReference type="ARBA" id="ARBA00022884"/>
    </source>
</evidence>
<protein>
    <submittedName>
        <fullName evidence="20">Transposon Tf2-9 polyprotein</fullName>
    </submittedName>
</protein>
<dbReference type="GO" id="GO:0006338">
    <property type="term" value="P:chromatin remodeling"/>
    <property type="evidence" value="ECO:0007669"/>
    <property type="project" value="UniProtKB-ARBA"/>
</dbReference>
<feature type="compositionally biased region" description="Polar residues" evidence="16">
    <location>
        <begin position="440"/>
        <end position="449"/>
    </location>
</feature>
<keyword evidence="12" id="KW-0695">RNA-directed DNA polymerase</keyword>
<evidence type="ECO:0000256" key="4">
    <source>
        <dbReference type="ARBA" id="ARBA00022722"/>
    </source>
</evidence>
<dbReference type="PROSITE" id="PS50878">
    <property type="entry name" value="RT_POL"/>
    <property type="match status" value="1"/>
</dbReference>
<dbReference type="GO" id="GO:0006508">
    <property type="term" value="P:proteolysis"/>
    <property type="evidence" value="ECO:0007669"/>
    <property type="project" value="UniProtKB-KW"/>
</dbReference>
<dbReference type="InterPro" id="IPR023780">
    <property type="entry name" value="Chromo_domain"/>
</dbReference>
<keyword evidence="4" id="KW-0540">Nuclease</keyword>
<keyword evidence="7" id="KW-0255">Endonuclease</keyword>
<evidence type="ECO:0000256" key="7">
    <source>
        <dbReference type="ARBA" id="ARBA00022759"/>
    </source>
</evidence>
<evidence type="ECO:0000256" key="11">
    <source>
        <dbReference type="ARBA" id="ARBA00022908"/>
    </source>
</evidence>
<feature type="compositionally biased region" description="Low complexity" evidence="16">
    <location>
        <begin position="65"/>
        <end position="74"/>
    </location>
</feature>
<dbReference type="PROSITE" id="PS50013">
    <property type="entry name" value="CHROMO_2"/>
    <property type="match status" value="1"/>
</dbReference>
<feature type="domain" description="Integrase catalytic" evidence="19">
    <location>
        <begin position="1277"/>
        <end position="1448"/>
    </location>
</feature>
<dbReference type="Pfam" id="PF24626">
    <property type="entry name" value="SH3_Tf2-1"/>
    <property type="match status" value="1"/>
</dbReference>
<evidence type="ECO:0000256" key="13">
    <source>
        <dbReference type="ARBA" id="ARBA00022932"/>
    </source>
</evidence>
<keyword evidence="3" id="KW-0548">Nucleotidyltransferase</keyword>
<keyword evidence="6" id="KW-0064">Aspartyl protease</keyword>
<dbReference type="InParanoid" id="A0A369JS56"/>
<comment type="caution">
    <text evidence="20">The sequence shown here is derived from an EMBL/GenBank/DDBJ whole genome shotgun (WGS) entry which is preliminary data.</text>
</comment>
<dbReference type="Gene3D" id="3.30.420.10">
    <property type="entry name" value="Ribonuclease H-like superfamily/Ribonuclease H"/>
    <property type="match status" value="1"/>
</dbReference>
<dbReference type="Gene3D" id="1.10.340.70">
    <property type="match status" value="1"/>
</dbReference>
<evidence type="ECO:0000256" key="12">
    <source>
        <dbReference type="ARBA" id="ARBA00022918"/>
    </source>
</evidence>
<keyword evidence="8" id="KW-0378">Hydrolase</keyword>
<dbReference type="GO" id="GO:0004190">
    <property type="term" value="F:aspartic-type endopeptidase activity"/>
    <property type="evidence" value="ECO:0007669"/>
    <property type="project" value="UniProtKB-KW"/>
</dbReference>
<keyword evidence="13" id="KW-0239">DNA-directed DNA polymerase</keyword>
<dbReference type="Pfam" id="PF17921">
    <property type="entry name" value="Integrase_H2C2"/>
    <property type="match status" value="1"/>
</dbReference>
<gene>
    <name evidence="20" type="primary">Tf2-9_0</name>
    <name evidence="20" type="ORF">Hypma_009635</name>
</gene>
<evidence type="ECO:0000313" key="21">
    <source>
        <dbReference type="Proteomes" id="UP000076154"/>
    </source>
</evidence>
<keyword evidence="10" id="KW-0694">RNA-binding</keyword>
<feature type="compositionally biased region" description="Pro residues" evidence="16">
    <location>
        <begin position="345"/>
        <end position="356"/>
    </location>
</feature>
<evidence type="ECO:0000256" key="5">
    <source>
        <dbReference type="ARBA" id="ARBA00022723"/>
    </source>
</evidence>
<keyword evidence="9" id="KW-0460">Magnesium</keyword>
<sequence length="1666" mass="187583">MPHRQPPPVNPVLLSPTTIPSALESTRRLRSRGLASPPFTPPRQSQDLSLSTPLPASSPLPNLTPSPSNLSINTPLPPSSPLPNLTPSPASPPTRPSSRIPSPDSDSPLAAHTSRFPVPPHQLSRISRQLFSSMSTTQMAQVSQTSPTHAPILSEGVLTYAVIIRFEQMAKRYFANKPITPENRVARIIYNFESPLIQSWLESDLVRFCTLTFDAFMDELKKKWLPRDWEDAIVDKVIAVQGTTPFFQWVVDLRRCNSLLEGKTSQISDTQLKAHIVARLDPALRSSYRFTDRQNVLTNMVDIEAWIEEVRHLEDDLNARCSETSQQWVTDLIKSTLNSQAATTPTPPPPANPPGPFTGTGAIPRLTQDEKTLLAAHGGCFKCRLFYAGHYADTCSVNRPSPEAVANLNATNAAIAKAARTRTTPAVVAAIFGHGPATFTDPNNEQPGSDDSGPSDYADEYVSMFTDSLPEHIWWECCIDAPLTCAPTPIRALIDSGASPALISSETAELYGLVPRKLHRPYHVSGAFTNSKDRTSTHSLDTFFTQIVLGLDFLIRNKIVLDPEARTAIAKESQFDLLNPGDPTLSRIIPVLSPPQRRKVELSQARKEASLIHDARKRTRLLRIQTHNELASFFAKHPDRFNLSAYTTGHPNIIALVKARIQQLASLDTLSALDHEFKTSFHDCFPKDIPHVRDLPSTVYHNIEVPPNATFATARAYSCPRKYRDGWKTLIDQHVAAGRIRPSSSPFTSPSFIVPKSDPNVLPRWVNDFRVLNKITTPDNYPLPRVEDILADCAKGVIWGKIDMTNSFFQTLMNPDHIKYTATLTPFGLWEWVVMPMGLRNSPATHQRRVTLALREHIGRICHVYLDDIIIWSSSLEEHKTNVARILESLRVANLFCSLKKSTLFATEIDFLGHHISAKGIEADLSKVERIINWPRPRNAKDVRRFLGLVRYLSAFLPALAEQTAILTPLTKKDCNTVFPTWSRQHQFAFDAIKSLVISRECLTTIDHVNPGDNKIFVTCDASQRRTGAVLSFGPSWERARPVAFESRQLRGPELHYPVHEQEMLAIMRAVTKWRTDLLGSHIHIYTDHKTLENFDHQKDLSRRQARWMEYLSQYEYSINYISGDLNTVADALSRLPDSIDTPSFPVVCPVFEIRSDPSILADIKEGYSSDTWCKSLITDLEKGLVDTKLEISLSDGLLFIGQRLIIPRFKDLRENLFRLAHDNLGHFGGNKTYLTLRDDFYWPNMRRDLTQAYVPSCPECQRNKSRTTKPPGPLHPLPVPDKRFQSVTLDFVGPLPKDDGFDQIVTFTDRMGADLQIVPCSTSITAEQFAVIFFNRWVCENGMPDEIITDRDKLFMSRFWKSLMRLSGIRHKFSTSYHPQTDGSSERSNKTVIQCLRFHVERKQTGWARSLPKVRFDIMNTINSSTGFSGFMLKSGFSPRIIPPLLLPTDIPSIIVTPPDDETPPLDTAAAKSFIDDLTTDFLDAHDSLIAAKISQAHYANHDRALDPHFQIGDKVLLATAHRRRDYMQAKDGRVAKFMPRFDGPYEITRAYPESSLYTLHLPESTHIHPSFHSSQLRKYTENDNILFPARTLPRPGPVVTADGASEYFIEKIIDERPRGRGKQYLVRWMGYAADSDLWLPRSELKDTTALDLWEAAQSSEALSP</sequence>
<dbReference type="PANTHER" id="PTHR37984">
    <property type="entry name" value="PROTEIN CBG26694"/>
    <property type="match status" value="1"/>
</dbReference>
<evidence type="ECO:0000256" key="15">
    <source>
        <dbReference type="ARBA" id="ARBA00023172"/>
    </source>
</evidence>
<dbReference type="InterPro" id="IPR016197">
    <property type="entry name" value="Chromo-like_dom_sf"/>
</dbReference>
<reference evidence="20" key="1">
    <citation type="submission" date="2018-04" db="EMBL/GenBank/DDBJ databases">
        <title>Whole genome sequencing of Hypsizygus marmoreus.</title>
        <authorList>
            <person name="Choi I.-G."/>
            <person name="Min B."/>
            <person name="Kim J.-G."/>
            <person name="Kim S."/>
            <person name="Oh Y.-L."/>
            <person name="Kong W.-S."/>
            <person name="Park H."/>
            <person name="Jeong J."/>
            <person name="Song E.-S."/>
        </authorList>
    </citation>
    <scope>NUCLEOTIDE SEQUENCE [LARGE SCALE GENOMIC DNA]</scope>
    <source>
        <strain evidence="20">51987-8</strain>
    </source>
</reference>
<keyword evidence="14" id="KW-0238">DNA-binding</keyword>
<evidence type="ECO:0000256" key="2">
    <source>
        <dbReference type="ARBA" id="ARBA00022679"/>
    </source>
</evidence>
<dbReference type="GO" id="GO:0003964">
    <property type="term" value="F:RNA-directed DNA polymerase activity"/>
    <property type="evidence" value="ECO:0007669"/>
    <property type="project" value="UniProtKB-KW"/>
</dbReference>
<dbReference type="InterPro" id="IPR041373">
    <property type="entry name" value="RT_RNaseH"/>
</dbReference>
<dbReference type="Gene3D" id="3.30.70.270">
    <property type="match status" value="2"/>
</dbReference>
<dbReference type="GO" id="GO:0003677">
    <property type="term" value="F:DNA binding"/>
    <property type="evidence" value="ECO:0007669"/>
    <property type="project" value="UniProtKB-KW"/>
</dbReference>
<dbReference type="CDD" id="cd18970">
    <property type="entry name" value="CD_POL_like"/>
    <property type="match status" value="1"/>
</dbReference>
<dbReference type="GO" id="GO:0015074">
    <property type="term" value="P:DNA integration"/>
    <property type="evidence" value="ECO:0007669"/>
    <property type="project" value="UniProtKB-KW"/>
</dbReference>
<dbReference type="Gene3D" id="2.40.50.40">
    <property type="match status" value="1"/>
</dbReference>
<evidence type="ECO:0000256" key="14">
    <source>
        <dbReference type="ARBA" id="ARBA00023125"/>
    </source>
</evidence>
<dbReference type="Gene3D" id="3.10.10.10">
    <property type="entry name" value="HIV Type 1 Reverse Transcriptase, subunit A, domain 1"/>
    <property type="match status" value="1"/>
</dbReference>
<keyword evidence="21" id="KW-1185">Reference proteome</keyword>
<dbReference type="CDD" id="cd00303">
    <property type="entry name" value="retropepsin_like"/>
    <property type="match status" value="1"/>
</dbReference>
<dbReference type="SUPFAM" id="SSF53098">
    <property type="entry name" value="Ribonuclease H-like"/>
    <property type="match status" value="1"/>
</dbReference>
<feature type="compositionally biased region" description="Pro residues" evidence="16">
    <location>
        <begin position="1"/>
        <end position="10"/>
    </location>
</feature>
<dbReference type="CDD" id="cd01647">
    <property type="entry name" value="RT_LTR"/>
    <property type="match status" value="1"/>
</dbReference>
<feature type="region of interest" description="Disordered" evidence="16">
    <location>
        <begin position="1"/>
        <end position="119"/>
    </location>
</feature>
<evidence type="ECO:0000256" key="6">
    <source>
        <dbReference type="ARBA" id="ARBA00022750"/>
    </source>
</evidence>
<evidence type="ECO:0000259" key="17">
    <source>
        <dbReference type="PROSITE" id="PS50013"/>
    </source>
</evidence>
<keyword evidence="11" id="KW-0229">DNA integration</keyword>
<dbReference type="Pfam" id="PF17917">
    <property type="entry name" value="RT_RNaseH"/>
    <property type="match status" value="1"/>
</dbReference>
<dbReference type="Pfam" id="PF00078">
    <property type="entry name" value="RVT_1"/>
    <property type="match status" value="1"/>
</dbReference>
<dbReference type="CDD" id="cd09274">
    <property type="entry name" value="RNase_HI_RT_Ty3"/>
    <property type="match status" value="1"/>
</dbReference>
<dbReference type="Pfam" id="PF00385">
    <property type="entry name" value="Chromo"/>
    <property type="match status" value="1"/>
</dbReference>
<feature type="domain" description="Reverse transcriptase" evidence="18">
    <location>
        <begin position="735"/>
        <end position="916"/>
    </location>
</feature>
<dbReference type="SMART" id="SM00298">
    <property type="entry name" value="CHROMO"/>
    <property type="match status" value="1"/>
</dbReference>
<dbReference type="FunCoup" id="A0A369JS56">
    <property type="interactions" value="2"/>
</dbReference>
<name>A0A369JS56_HYPMA</name>
<dbReference type="SUPFAM" id="SSF54160">
    <property type="entry name" value="Chromo domain-like"/>
    <property type="match status" value="1"/>
</dbReference>
<dbReference type="PROSITE" id="PS50994">
    <property type="entry name" value="INTEGRASE"/>
    <property type="match status" value="1"/>
</dbReference>
<evidence type="ECO:0000256" key="9">
    <source>
        <dbReference type="ARBA" id="ARBA00022842"/>
    </source>
</evidence>